<name>A0ABV9N4I1_9FLAO</name>
<reference evidence="3" key="1">
    <citation type="journal article" date="2019" name="Int. J. Syst. Evol. Microbiol.">
        <title>The Global Catalogue of Microorganisms (GCM) 10K type strain sequencing project: providing services to taxonomists for standard genome sequencing and annotation.</title>
        <authorList>
            <consortium name="The Broad Institute Genomics Platform"/>
            <consortium name="The Broad Institute Genome Sequencing Center for Infectious Disease"/>
            <person name="Wu L."/>
            <person name="Ma J."/>
        </authorList>
    </citation>
    <scope>NUCLEOTIDE SEQUENCE [LARGE SCALE GENOMIC DNA]</scope>
    <source>
        <strain evidence="3">CCUG 63682</strain>
    </source>
</reference>
<dbReference type="Pfam" id="PF08874">
    <property type="entry name" value="DUF1835"/>
    <property type="match status" value="1"/>
</dbReference>
<evidence type="ECO:0000313" key="2">
    <source>
        <dbReference type="EMBL" id="MFC4722209.1"/>
    </source>
</evidence>
<gene>
    <name evidence="2" type="ORF">ACFO5O_07745</name>
</gene>
<evidence type="ECO:0000313" key="3">
    <source>
        <dbReference type="Proteomes" id="UP001595953"/>
    </source>
</evidence>
<accession>A0ABV9N4I1</accession>
<protein>
    <submittedName>
        <fullName evidence="2">DUF1835 domain-containing protein</fullName>
    </submittedName>
</protein>
<dbReference type="EMBL" id="JBHSGP010000013">
    <property type="protein sequence ID" value="MFC4722209.1"/>
    <property type="molecule type" value="Genomic_DNA"/>
</dbReference>
<feature type="domain" description="DUF1835" evidence="1">
    <location>
        <begin position="7"/>
        <end position="113"/>
    </location>
</feature>
<dbReference type="Proteomes" id="UP001595953">
    <property type="component" value="Unassembled WGS sequence"/>
</dbReference>
<proteinExistence type="predicted"/>
<dbReference type="InterPro" id="IPR014973">
    <property type="entry name" value="DUF1835"/>
</dbReference>
<evidence type="ECO:0000259" key="1">
    <source>
        <dbReference type="Pfam" id="PF08874"/>
    </source>
</evidence>
<organism evidence="2 3">
    <name type="scientific">Geojedonia litorea</name>
    <dbReference type="NCBI Taxonomy" id="1268269"/>
    <lineage>
        <taxon>Bacteria</taxon>
        <taxon>Pseudomonadati</taxon>
        <taxon>Bacteroidota</taxon>
        <taxon>Flavobacteriia</taxon>
        <taxon>Flavobacteriales</taxon>
        <taxon>Flavobacteriaceae</taxon>
        <taxon>Geojedonia</taxon>
    </lineage>
</organism>
<sequence>MAEKSLHITNGNSLTKYLKELNIEGGFLTWQEMLCEGPTEANIDSDSFINKRKTFLNDYYDIEINESEYITEIRDLDNLSGYSEVVLWFEYDLFCHINLVAVISLLQQKKVQLPLYLVCSGRITGEKNLKGLSELSSSQLFHHYRKKIKLKPEDIDLAETIWKTYCGKDHNLFKHYITKKSSFKYLSNCLKAHLERFPDQKSGLNILEGNILKIIKDNHIKSKHHLLGYALNYQGYYGFGDVQLSRIIDKLSIFYNEENEKITLNREGHEALIAQHNFAVEIGDNMPFGGVNRLDFQFSKEKNRLVKTVINAH</sequence>
<keyword evidence="3" id="KW-1185">Reference proteome</keyword>
<dbReference type="RefSeq" id="WP_387962534.1">
    <property type="nucleotide sequence ID" value="NZ_JBHSGP010000013.1"/>
</dbReference>
<comment type="caution">
    <text evidence="2">The sequence shown here is derived from an EMBL/GenBank/DDBJ whole genome shotgun (WGS) entry which is preliminary data.</text>
</comment>